<name>A0A024VDY2_PLAFA</name>
<evidence type="ECO:0000313" key="3">
    <source>
        <dbReference type="EMBL" id="ETW20792.1"/>
    </source>
</evidence>
<reference evidence="3 4" key="1">
    <citation type="submission" date="2013-02" db="EMBL/GenBank/DDBJ databases">
        <title>The Genome Annotation of Plasmodium falciparum Vietnam Oak-Knoll (FVO).</title>
        <authorList>
            <consortium name="The Broad Institute Genome Sequencing Platform"/>
            <consortium name="The Broad Institute Genome Sequencing Center for Infectious Disease"/>
            <person name="Neafsey D."/>
            <person name="Hoffman S."/>
            <person name="Volkman S."/>
            <person name="Rosenthal P."/>
            <person name="Walker B."/>
            <person name="Young S.K."/>
            <person name="Zeng Q."/>
            <person name="Gargeya S."/>
            <person name="Fitzgerald M."/>
            <person name="Haas B."/>
            <person name="Abouelleil A."/>
            <person name="Allen A.W."/>
            <person name="Alvarado L."/>
            <person name="Arachchi H.M."/>
            <person name="Berlin A.M."/>
            <person name="Chapman S.B."/>
            <person name="Gainer-Dewar J."/>
            <person name="Goldberg J."/>
            <person name="Griggs A."/>
            <person name="Gujja S."/>
            <person name="Hansen M."/>
            <person name="Howarth C."/>
            <person name="Imamovic A."/>
            <person name="Ireland A."/>
            <person name="Larimer J."/>
            <person name="McCowan C."/>
            <person name="Murphy C."/>
            <person name="Pearson M."/>
            <person name="Poon T.W."/>
            <person name="Priest M."/>
            <person name="Roberts A."/>
            <person name="Saif S."/>
            <person name="Shea T."/>
            <person name="Sisk P."/>
            <person name="Sykes S."/>
            <person name="Wortman J."/>
            <person name="Nusbaum C."/>
            <person name="Birren B."/>
        </authorList>
    </citation>
    <scope>NUCLEOTIDE SEQUENCE [LARGE SCALE GENOMIC DNA]</scope>
    <source>
        <strain evidence="4">Vietnam Oak-Knoll (FVO)</strain>
    </source>
</reference>
<evidence type="ECO:0000256" key="1">
    <source>
        <dbReference type="SAM" id="MobiDB-lite"/>
    </source>
</evidence>
<gene>
    <name evidence="3" type="ORF">PFFVO_00347</name>
</gene>
<reference evidence="3 4" key="2">
    <citation type="submission" date="2013-02" db="EMBL/GenBank/DDBJ databases">
        <title>The Genome Sequence of Plasmodium falciparum Vietnam Oak-Knoll (FVO).</title>
        <authorList>
            <consortium name="The Broad Institute Genome Sequencing Platform"/>
            <consortium name="The Broad Institute Genome Sequencing Center for Infectious Disease"/>
            <person name="Neafsey D."/>
            <person name="Cheeseman I."/>
            <person name="Volkman S."/>
            <person name="Adams J."/>
            <person name="Walker B."/>
            <person name="Young S.K."/>
            <person name="Zeng Q."/>
            <person name="Gargeya S."/>
            <person name="Fitzgerald M."/>
            <person name="Haas B."/>
            <person name="Abouelleil A."/>
            <person name="Alvarado L."/>
            <person name="Arachchi H.M."/>
            <person name="Berlin A.M."/>
            <person name="Chapman S.B."/>
            <person name="Dewar J."/>
            <person name="Goldberg J."/>
            <person name="Griggs A."/>
            <person name="Gujja S."/>
            <person name="Hansen M."/>
            <person name="Howarth C."/>
            <person name="Imamovic A."/>
            <person name="Larimer J."/>
            <person name="McCowan C."/>
            <person name="Murphy C."/>
            <person name="Neiman D."/>
            <person name="Pearson M."/>
            <person name="Priest M."/>
            <person name="Roberts A."/>
            <person name="Saif S."/>
            <person name="Shea T."/>
            <person name="Sisk P."/>
            <person name="Sykes S."/>
            <person name="Wortman J."/>
            <person name="Nusbaum C."/>
            <person name="Birren B."/>
        </authorList>
    </citation>
    <scope>NUCLEOTIDE SEQUENCE [LARGE SCALE GENOMIC DNA]</scope>
    <source>
        <strain evidence="4">Vietnam Oak-Knoll (FVO)</strain>
    </source>
</reference>
<sequence>MTNSNYKSNNKTYNENNNEQITTIFNRTNMNPIKKCHMREKINKYFFLIKILTCTILIWAVQYDNNSDINKSWKKNTYVDKKLNKLFNRSLGESQVNGELASEEVKEKILDLLEEGNTLTESVDDNKNLEEAEDIKENILLSNIEEPKENIIDNLLNNIGQNSEKQESVSENVQVSDELFNELLNSVDVNGEVKENILEESQVNDDIFNSLVKSVQQEQQHNVEEKVEESVEENDEESVEENVEENLQVLMKV</sequence>
<keyword evidence="2" id="KW-0472">Membrane</keyword>
<dbReference type="InterPro" id="IPR022139">
    <property type="entry name" value="Fam-L/Fam-M-like_plasmodium"/>
</dbReference>
<organism evidence="3 4">
    <name type="scientific">Plasmodium falciparum Vietnam Oak-Knoll</name>
    <name type="common">FVO</name>
    <dbReference type="NCBI Taxonomy" id="1036723"/>
    <lineage>
        <taxon>Eukaryota</taxon>
        <taxon>Sar</taxon>
        <taxon>Alveolata</taxon>
        <taxon>Apicomplexa</taxon>
        <taxon>Aconoidasida</taxon>
        <taxon>Haemosporida</taxon>
        <taxon>Plasmodiidae</taxon>
        <taxon>Plasmodium</taxon>
        <taxon>Plasmodium (Laverania)</taxon>
    </lineage>
</organism>
<proteinExistence type="predicted"/>
<dbReference type="AlphaFoldDB" id="A0A024VDY2"/>
<feature type="compositionally biased region" description="Acidic residues" evidence="1">
    <location>
        <begin position="230"/>
        <end position="243"/>
    </location>
</feature>
<dbReference type="Proteomes" id="UP000030690">
    <property type="component" value="Unassembled WGS sequence"/>
</dbReference>
<keyword evidence="2" id="KW-0812">Transmembrane</keyword>
<feature type="region of interest" description="Disordered" evidence="1">
    <location>
        <begin position="219"/>
        <end position="243"/>
    </location>
</feature>
<evidence type="ECO:0000313" key="4">
    <source>
        <dbReference type="Proteomes" id="UP000030690"/>
    </source>
</evidence>
<feature type="transmembrane region" description="Helical" evidence="2">
    <location>
        <begin position="45"/>
        <end position="63"/>
    </location>
</feature>
<accession>A0A024VDY2</accession>
<keyword evidence="2" id="KW-1133">Transmembrane helix</keyword>
<protein>
    <submittedName>
        <fullName evidence="3">Uncharacterized protein</fullName>
    </submittedName>
</protein>
<evidence type="ECO:0000256" key="2">
    <source>
        <dbReference type="SAM" id="Phobius"/>
    </source>
</evidence>
<dbReference type="EMBL" id="KI925012">
    <property type="protein sequence ID" value="ETW20792.1"/>
    <property type="molecule type" value="Genomic_DNA"/>
</dbReference>
<dbReference type="Pfam" id="PF12420">
    <property type="entry name" value="DUF3671"/>
    <property type="match status" value="1"/>
</dbReference>